<sequence>MRTGRLITACLLIVGLSFALKPFAHVGIALSKPAIASLVGFGHSEKITHVACRRAAMMHRHARAAYDMPGIPCLGSVLERWVRVLPTQPLLKAYGWIAAGSRAHHAFDHQVQRFEKTGPVAR</sequence>
<name>A0ABQ5UZ79_9PROT</name>
<evidence type="ECO:0000313" key="2">
    <source>
        <dbReference type="Proteomes" id="UP001161390"/>
    </source>
</evidence>
<gene>
    <name evidence="1" type="ORF">GCM10007854_15500</name>
</gene>
<reference evidence="1" key="2">
    <citation type="submission" date="2023-01" db="EMBL/GenBank/DDBJ databases">
        <title>Draft genome sequence of Algimonas porphyrae strain NBRC 108216.</title>
        <authorList>
            <person name="Sun Q."/>
            <person name="Mori K."/>
        </authorList>
    </citation>
    <scope>NUCLEOTIDE SEQUENCE</scope>
    <source>
        <strain evidence="1">NBRC 108216</strain>
    </source>
</reference>
<reference evidence="1" key="1">
    <citation type="journal article" date="2014" name="Int. J. Syst. Evol. Microbiol.">
        <title>Complete genome of a new Firmicutes species belonging to the dominant human colonic microbiota ('Ruminococcus bicirculans') reveals two chromosomes and a selective capacity to utilize plant glucans.</title>
        <authorList>
            <consortium name="NISC Comparative Sequencing Program"/>
            <person name="Wegmann U."/>
            <person name="Louis P."/>
            <person name="Goesmann A."/>
            <person name="Henrissat B."/>
            <person name="Duncan S.H."/>
            <person name="Flint H.J."/>
        </authorList>
    </citation>
    <scope>NUCLEOTIDE SEQUENCE</scope>
    <source>
        <strain evidence="1">NBRC 108216</strain>
    </source>
</reference>
<comment type="caution">
    <text evidence="1">The sequence shown here is derived from an EMBL/GenBank/DDBJ whole genome shotgun (WGS) entry which is preliminary data.</text>
</comment>
<dbReference type="EMBL" id="BSNJ01000003">
    <property type="protein sequence ID" value="GLQ20595.1"/>
    <property type="molecule type" value="Genomic_DNA"/>
</dbReference>
<protein>
    <submittedName>
        <fullName evidence="1">Uncharacterized protein</fullName>
    </submittedName>
</protein>
<dbReference type="Proteomes" id="UP001161390">
    <property type="component" value="Unassembled WGS sequence"/>
</dbReference>
<keyword evidence="2" id="KW-1185">Reference proteome</keyword>
<evidence type="ECO:0000313" key="1">
    <source>
        <dbReference type="EMBL" id="GLQ20595.1"/>
    </source>
</evidence>
<accession>A0ABQ5UZ79</accession>
<organism evidence="1 2">
    <name type="scientific">Algimonas porphyrae</name>
    <dbReference type="NCBI Taxonomy" id="1128113"/>
    <lineage>
        <taxon>Bacteria</taxon>
        <taxon>Pseudomonadati</taxon>
        <taxon>Pseudomonadota</taxon>
        <taxon>Alphaproteobacteria</taxon>
        <taxon>Maricaulales</taxon>
        <taxon>Robiginitomaculaceae</taxon>
        <taxon>Algimonas</taxon>
    </lineage>
</organism>
<proteinExistence type="predicted"/>